<dbReference type="AlphaFoldDB" id="A0A8H3IME8"/>
<dbReference type="GO" id="GO:0005576">
    <property type="term" value="C:extracellular region"/>
    <property type="evidence" value="ECO:0007669"/>
    <property type="project" value="UniProtKB-ARBA"/>
</dbReference>
<proteinExistence type="predicted"/>
<dbReference type="Pfam" id="PF21953">
    <property type="entry name" value="NadN_nucleosid_C"/>
    <property type="match status" value="1"/>
</dbReference>
<evidence type="ECO:0000259" key="3">
    <source>
        <dbReference type="Pfam" id="PF00149"/>
    </source>
</evidence>
<reference evidence="5" key="1">
    <citation type="submission" date="2021-03" db="EMBL/GenBank/DDBJ databases">
        <authorList>
            <person name="Tagirdzhanova G."/>
        </authorList>
    </citation>
    <scope>NUCLEOTIDE SEQUENCE</scope>
</reference>
<sequence>MLPNVCIALFLALTLAAQAAQPSTPSPIAAPLRDLPWGQLNFLHTTDSHGWHAGHLQEPSYSADWGDYISFSQRLHEKADRTEVDLLLVDTGDRVDGNGLYDASEPKGRFTSEIFKEQDIDIICSGNHELYKKKTSDREYLETVPNFSGNYLASNIDIFDPESGDRVPLAQRYKKFTTKNQGIRILAFGFLFDFKLNANNTIVQPVSQTIQEKWFQEAIRDKEVDLFLVTGHVPLRSSEFDLIYKAIRGQQWDTPIQFFGGHTHIRDFSKYDAKAYALESGRYMETIGFMSISGLRRGGRASSKLISGEVDLSTINASPTFSRRYIDNNVFSFHHHTSLNATNFATEHGRNVSSLIASARKALRLDKQFGCAPADLWTNRAPYPSDDSIFSWVQEMVLPDMLNDTDHPDTPKLVLMNTGALRFDIFKGPFTLDTAYSVSPFAGGFRQIKNVPFSIAKQLLRILNQEVSQLQQVPEQPLRAKEPVSLGQIETLVAHTESASNGRHSDSHQVPLAADDSKASPLTPGYTTSDDAGNDGDDTLHSKIKFYRVPNCIESRINFPRSSNSLNPENKVDDPETVDLLYGDFIENFVLLALRFLGTDYSTGDTDAYADGQDFTDILTKWVNEKWAGEC</sequence>
<dbReference type="GO" id="GO:0016787">
    <property type="term" value="F:hydrolase activity"/>
    <property type="evidence" value="ECO:0007669"/>
    <property type="project" value="InterPro"/>
</dbReference>
<keyword evidence="6" id="KW-1185">Reference proteome</keyword>
<feature type="chain" id="PRO_5034889666" description="Calcineurin-like phosphoesterase domain-containing protein" evidence="2">
    <location>
        <begin position="20"/>
        <end position="631"/>
    </location>
</feature>
<dbReference type="SUPFAM" id="SSF55816">
    <property type="entry name" value="5'-nucleotidase (syn. UDP-sugar hydrolase), C-terminal domain"/>
    <property type="match status" value="1"/>
</dbReference>
<organism evidence="5 6">
    <name type="scientific">Heterodermia speciosa</name>
    <dbReference type="NCBI Taxonomy" id="116794"/>
    <lineage>
        <taxon>Eukaryota</taxon>
        <taxon>Fungi</taxon>
        <taxon>Dikarya</taxon>
        <taxon>Ascomycota</taxon>
        <taxon>Pezizomycotina</taxon>
        <taxon>Lecanoromycetes</taxon>
        <taxon>OSLEUM clade</taxon>
        <taxon>Lecanoromycetidae</taxon>
        <taxon>Caliciales</taxon>
        <taxon>Physciaceae</taxon>
        <taxon>Heterodermia</taxon>
    </lineage>
</organism>
<keyword evidence="2" id="KW-0732">Signal</keyword>
<dbReference type="InterPro" id="IPR053828">
    <property type="entry name" value="Nucleosidase_C"/>
</dbReference>
<evidence type="ECO:0000313" key="6">
    <source>
        <dbReference type="Proteomes" id="UP000664521"/>
    </source>
</evidence>
<dbReference type="GO" id="GO:0005829">
    <property type="term" value="C:cytosol"/>
    <property type="evidence" value="ECO:0007669"/>
    <property type="project" value="TreeGrafter"/>
</dbReference>
<dbReference type="InterPro" id="IPR036907">
    <property type="entry name" value="5'-Nucleotdase_C_sf"/>
</dbReference>
<dbReference type="CDD" id="cd07407">
    <property type="entry name" value="MPP_YHR202W_N"/>
    <property type="match status" value="1"/>
</dbReference>
<evidence type="ECO:0008006" key="7">
    <source>
        <dbReference type="Google" id="ProtNLM"/>
    </source>
</evidence>
<protein>
    <recommendedName>
        <fullName evidence="7">Calcineurin-like phosphoesterase domain-containing protein</fullName>
    </recommendedName>
</protein>
<evidence type="ECO:0000259" key="4">
    <source>
        <dbReference type="Pfam" id="PF21953"/>
    </source>
</evidence>
<dbReference type="PIRSF" id="PIRSF017316">
    <property type="entry name" value="Pesterase_C1039"/>
    <property type="match status" value="1"/>
</dbReference>
<feature type="signal peptide" evidence="2">
    <location>
        <begin position="1"/>
        <end position="19"/>
    </location>
</feature>
<dbReference type="Proteomes" id="UP000664521">
    <property type="component" value="Unassembled WGS sequence"/>
</dbReference>
<dbReference type="InterPro" id="IPR006179">
    <property type="entry name" value="5_nucleotidase/apyrase"/>
</dbReference>
<name>A0A8H3IME8_9LECA</name>
<evidence type="ECO:0000256" key="1">
    <source>
        <dbReference type="SAM" id="MobiDB-lite"/>
    </source>
</evidence>
<evidence type="ECO:0000256" key="2">
    <source>
        <dbReference type="SAM" id="SignalP"/>
    </source>
</evidence>
<dbReference type="GO" id="GO:0009166">
    <property type="term" value="P:nucleotide catabolic process"/>
    <property type="evidence" value="ECO:0007669"/>
    <property type="project" value="InterPro"/>
</dbReference>
<accession>A0A8H3IME8</accession>
<dbReference type="SUPFAM" id="SSF56300">
    <property type="entry name" value="Metallo-dependent phosphatases"/>
    <property type="match status" value="1"/>
</dbReference>
<dbReference type="InterPro" id="IPR004843">
    <property type="entry name" value="Calcineurin-like_PHP"/>
</dbReference>
<dbReference type="PANTHER" id="PTHR11575:SF43">
    <property type="entry name" value="SER_THR PROTEIN PHOSPHATASE FAMILY (AFU_ORTHOLOGUE AFUA_3G04160)"/>
    <property type="match status" value="1"/>
</dbReference>
<dbReference type="PANTHER" id="PTHR11575">
    <property type="entry name" value="5'-NUCLEOTIDASE-RELATED"/>
    <property type="match status" value="1"/>
</dbReference>
<dbReference type="Gene3D" id="3.60.21.10">
    <property type="match status" value="1"/>
</dbReference>
<dbReference type="OrthoDB" id="7722975at2759"/>
<feature type="domain" description="Putative 5'-nucleotidase C-terminal" evidence="4">
    <location>
        <begin position="375"/>
        <end position="591"/>
    </location>
</feature>
<comment type="caution">
    <text evidence="5">The sequence shown here is derived from an EMBL/GenBank/DDBJ whole genome shotgun (WGS) entry which is preliminary data.</text>
</comment>
<dbReference type="InterPro" id="IPR014485">
    <property type="entry name" value="Pesterase_C1039"/>
</dbReference>
<feature type="region of interest" description="Disordered" evidence="1">
    <location>
        <begin position="497"/>
        <end position="537"/>
    </location>
</feature>
<dbReference type="InterPro" id="IPR041823">
    <property type="entry name" value="YHR202W_N"/>
</dbReference>
<dbReference type="FunFam" id="3.60.21.10:FF:000043">
    <property type="entry name" value="Ser/Thr protein phosphatase family"/>
    <property type="match status" value="1"/>
</dbReference>
<dbReference type="EMBL" id="CAJPDS010000023">
    <property type="protein sequence ID" value="CAF9919014.1"/>
    <property type="molecule type" value="Genomic_DNA"/>
</dbReference>
<gene>
    <name evidence="5" type="ORF">HETSPECPRED_003922</name>
</gene>
<evidence type="ECO:0000313" key="5">
    <source>
        <dbReference type="EMBL" id="CAF9919014.1"/>
    </source>
</evidence>
<dbReference type="Gene3D" id="3.90.780.10">
    <property type="entry name" value="5'-Nucleotidase, C-terminal domain"/>
    <property type="match status" value="2"/>
</dbReference>
<dbReference type="Pfam" id="PF00149">
    <property type="entry name" value="Metallophos"/>
    <property type="match status" value="1"/>
</dbReference>
<dbReference type="InterPro" id="IPR029052">
    <property type="entry name" value="Metallo-depent_PP-like"/>
</dbReference>
<feature type="domain" description="Calcineurin-like phosphoesterase" evidence="3">
    <location>
        <begin position="41"/>
        <end position="265"/>
    </location>
</feature>